<evidence type="ECO:0000313" key="2">
    <source>
        <dbReference type="EMBL" id="QHU17752.1"/>
    </source>
</evidence>
<evidence type="ECO:0000256" key="1">
    <source>
        <dbReference type="SAM" id="Phobius"/>
    </source>
</evidence>
<keyword evidence="1" id="KW-0812">Transmembrane</keyword>
<name>A0A6C0KIB8_9ZZZZ</name>
<accession>A0A6C0KIB8</accession>
<feature type="transmembrane region" description="Helical" evidence="1">
    <location>
        <begin position="21"/>
        <end position="40"/>
    </location>
</feature>
<organism evidence="2">
    <name type="scientific">viral metagenome</name>
    <dbReference type="NCBI Taxonomy" id="1070528"/>
    <lineage>
        <taxon>unclassified sequences</taxon>
        <taxon>metagenomes</taxon>
        <taxon>organismal metagenomes</taxon>
    </lineage>
</organism>
<dbReference type="AlphaFoldDB" id="A0A6C0KIB8"/>
<keyword evidence="1" id="KW-0472">Membrane</keyword>
<reference evidence="2" key="1">
    <citation type="journal article" date="2020" name="Nature">
        <title>Giant virus diversity and host interactions through global metagenomics.</title>
        <authorList>
            <person name="Schulz F."/>
            <person name="Roux S."/>
            <person name="Paez-Espino D."/>
            <person name="Jungbluth S."/>
            <person name="Walsh D.A."/>
            <person name="Denef V.J."/>
            <person name="McMahon K.D."/>
            <person name="Konstantinidis K.T."/>
            <person name="Eloe-Fadrosh E.A."/>
            <person name="Kyrpides N.C."/>
            <person name="Woyke T."/>
        </authorList>
    </citation>
    <scope>NUCLEOTIDE SEQUENCE</scope>
    <source>
        <strain evidence="2">GVMAG-S-3300012919-55</strain>
    </source>
</reference>
<keyword evidence="1" id="KW-1133">Transmembrane helix</keyword>
<sequence>MPKKKSSKYTFDLSRLCTPSSLYFYISAIALFILGIQNILDKDDSFCIGNYKCDFGNKVFVFIFHVIYIVFWTFILDLMCKAGYHELSWFIVLIPFLLFFIFFGMLVYNKNIDIISKTI</sequence>
<feature type="transmembrane region" description="Helical" evidence="1">
    <location>
        <begin position="87"/>
        <end position="108"/>
    </location>
</feature>
<dbReference type="EMBL" id="MN740917">
    <property type="protein sequence ID" value="QHU17752.1"/>
    <property type="molecule type" value="Genomic_DNA"/>
</dbReference>
<feature type="transmembrane region" description="Helical" evidence="1">
    <location>
        <begin position="60"/>
        <end position="80"/>
    </location>
</feature>
<proteinExistence type="predicted"/>
<protein>
    <submittedName>
        <fullName evidence="2">Uncharacterized protein</fullName>
    </submittedName>
</protein>